<protein>
    <submittedName>
        <fullName evidence="2">Transcriptional regulator</fullName>
    </submittedName>
</protein>
<evidence type="ECO:0000259" key="1">
    <source>
        <dbReference type="Pfam" id="PF12680"/>
    </source>
</evidence>
<evidence type="ECO:0000313" key="2">
    <source>
        <dbReference type="EMBL" id="CAE6708680.1"/>
    </source>
</evidence>
<dbReference type="EMBL" id="CAJNBJ010000001">
    <property type="protein sequence ID" value="CAE6708680.1"/>
    <property type="molecule type" value="Genomic_DNA"/>
</dbReference>
<comment type="caution">
    <text evidence="2">The sequence shown here is derived from an EMBL/GenBank/DDBJ whole genome shotgun (WGS) entry which is preliminary data.</text>
</comment>
<sequence>MQSVVEQFKQTYGRLNARSLGLLAELYTDDVLFQDPFRRLEGLGALTRYFAELYAHVETCSFTFEDEVVQSQQAVLLWTMSLRHPRLNGGQPVVVPGSTHVRFRHKIYFHRDYFDAGAMLYEHLPLIGMIVRFVKERV</sequence>
<organism evidence="2 3">
    <name type="scientific">Nitrospira defluvii</name>
    <dbReference type="NCBI Taxonomy" id="330214"/>
    <lineage>
        <taxon>Bacteria</taxon>
        <taxon>Pseudomonadati</taxon>
        <taxon>Nitrospirota</taxon>
        <taxon>Nitrospiria</taxon>
        <taxon>Nitrospirales</taxon>
        <taxon>Nitrospiraceae</taxon>
        <taxon>Nitrospira</taxon>
    </lineage>
</organism>
<dbReference type="SUPFAM" id="SSF54427">
    <property type="entry name" value="NTF2-like"/>
    <property type="match status" value="1"/>
</dbReference>
<dbReference type="Pfam" id="PF12680">
    <property type="entry name" value="SnoaL_2"/>
    <property type="match status" value="1"/>
</dbReference>
<gene>
    <name evidence="2" type="ORF">NSPZN2_11106</name>
</gene>
<accession>A0ABM8QPQ7</accession>
<dbReference type="Gene3D" id="3.10.450.50">
    <property type="match status" value="1"/>
</dbReference>
<dbReference type="RefSeq" id="WP_213040893.1">
    <property type="nucleotide sequence ID" value="NZ_CAJNBJ010000001.1"/>
</dbReference>
<dbReference type="InterPro" id="IPR032710">
    <property type="entry name" value="NTF2-like_dom_sf"/>
</dbReference>
<keyword evidence="3" id="KW-1185">Reference proteome</keyword>
<dbReference type="Proteomes" id="UP000675880">
    <property type="component" value="Unassembled WGS sequence"/>
</dbReference>
<feature type="domain" description="SnoaL-like" evidence="1">
    <location>
        <begin position="11"/>
        <end position="105"/>
    </location>
</feature>
<name>A0ABM8QPQ7_9BACT</name>
<reference evidence="2 3" key="1">
    <citation type="submission" date="2021-02" db="EMBL/GenBank/DDBJ databases">
        <authorList>
            <person name="Han P."/>
        </authorList>
    </citation>
    <scope>NUCLEOTIDE SEQUENCE [LARGE SCALE GENOMIC DNA]</scope>
    <source>
        <strain evidence="2">Candidatus Nitrospira sp. ZN2</strain>
    </source>
</reference>
<proteinExistence type="predicted"/>
<evidence type="ECO:0000313" key="3">
    <source>
        <dbReference type="Proteomes" id="UP000675880"/>
    </source>
</evidence>
<dbReference type="InterPro" id="IPR037401">
    <property type="entry name" value="SnoaL-like"/>
</dbReference>